<evidence type="ECO:0000313" key="2">
    <source>
        <dbReference type="Proteomes" id="UP000319040"/>
    </source>
</evidence>
<name>A0A521E0U9_SACCC</name>
<evidence type="ECO:0000313" key="1">
    <source>
        <dbReference type="EMBL" id="SMO77593.1"/>
    </source>
</evidence>
<dbReference type="PROSITE" id="PS51257">
    <property type="entry name" value="PROKAR_LIPOPROTEIN"/>
    <property type="match status" value="1"/>
</dbReference>
<proteinExistence type="predicted"/>
<dbReference type="InterPro" id="IPR011990">
    <property type="entry name" value="TPR-like_helical_dom_sf"/>
</dbReference>
<evidence type="ECO:0008006" key="3">
    <source>
        <dbReference type="Google" id="ProtNLM"/>
    </source>
</evidence>
<dbReference type="RefSeq" id="WP_142533986.1">
    <property type="nucleotide sequence ID" value="NZ_FXTB01000007.1"/>
</dbReference>
<accession>A0A521E0U9</accession>
<organism evidence="1 2">
    <name type="scientific">Saccharicrinis carchari</name>
    <dbReference type="NCBI Taxonomy" id="1168039"/>
    <lineage>
        <taxon>Bacteria</taxon>
        <taxon>Pseudomonadati</taxon>
        <taxon>Bacteroidota</taxon>
        <taxon>Bacteroidia</taxon>
        <taxon>Marinilabiliales</taxon>
        <taxon>Marinilabiliaceae</taxon>
        <taxon>Saccharicrinis</taxon>
    </lineage>
</organism>
<reference evidence="1 2" key="1">
    <citation type="submission" date="2017-05" db="EMBL/GenBank/DDBJ databases">
        <authorList>
            <person name="Varghese N."/>
            <person name="Submissions S."/>
        </authorList>
    </citation>
    <scope>NUCLEOTIDE SEQUENCE [LARGE SCALE GENOMIC DNA]</scope>
    <source>
        <strain evidence="1 2">DSM 27040</strain>
    </source>
</reference>
<protein>
    <recommendedName>
        <fullName evidence="3">Tetratricopeptide repeat-containing protein</fullName>
    </recommendedName>
</protein>
<dbReference type="EMBL" id="FXTB01000007">
    <property type="protein sequence ID" value="SMO77593.1"/>
    <property type="molecule type" value="Genomic_DNA"/>
</dbReference>
<gene>
    <name evidence="1" type="ORF">SAMN06265379_107104</name>
</gene>
<sequence length="293" mass="33148">MRANGILILSSILLGAMFSCSPLKKIESSGTAAMNSYANKNYAQAFTQLSAVISNYKNNDLKVPYSLVFAAAHSALQIDNANAAADYYAQALNDSVSVEGIKGYLQSIKQIGNTKQANAVLSKYSDYLSDNGQSDFVVNEKFALALNTADDKSVVELYPQLKSTNEEQSMAYIDALEKTGKSKDAVLFVNNLLNENPSYLKAKEWKAMYYYNKAEDQYQSLMAEYNKDKNYTAYVYLKRDLKKVTNDFRQARMLFEDLRKTNKKEEKYIKYLKNIYLRLEMKAEAQAMDALLQ</sequence>
<dbReference type="Proteomes" id="UP000319040">
    <property type="component" value="Unassembled WGS sequence"/>
</dbReference>
<dbReference type="Gene3D" id="1.25.40.10">
    <property type="entry name" value="Tetratricopeptide repeat domain"/>
    <property type="match status" value="1"/>
</dbReference>
<dbReference type="OrthoDB" id="1119522at2"/>
<keyword evidence="2" id="KW-1185">Reference proteome</keyword>
<dbReference type="AlphaFoldDB" id="A0A521E0U9"/>